<sequence length="859" mass="92882">MLKFHGRRDEDDNEDYEDAGDAGSAGVDNAGMGFVQHAQEGSGSRMDDAESLQSAQESSSDERPAEFSEGEIPQQTSQNDAAGRHRPSGRLRFRNRHTPMHLSPANANGEGKDGENDPHAPAGPAGATRFSAWTYAVLFLLFDIVGVGMMQWGVTVSSSGASLPGPLIGLWEFISTIWTQQRYVFFLNLVLLGLIYLVVLFLINRFWIATPVVMTVCMIFALVERFKVQARYETLLPSDLDFLNSNAGDIASFMPAGAQRLIIGAVIGILAIITLCIAANHFDLRRGRIISRRSSKTVGAAARAVGILVPGLVVAMFISDVGTVGSWANSLAARMGDIPSMWDSVYDAQRNGTLLAFSRQLNLKVMDEPEGYSESAMQDVLKRYEAQAKTINATRTANLNDSSVVFVLSESFSDPLRVPGLSLNADPMPYIRSLKDSTTSGLMLSSGYGGGTANLEFQALTGLSMANFDPSLTSPYQQLIPSLQWTPTINQLWNSGKDSVAFHPYQSSMYSRSTDYKKFGFPHFYTLDGPDVIKHYQAIDKSPYTGDDAAYSNVSEWLQNTSGNRFVQLVTMQNHMPYNNWYDDNQFVATAGQGAAALGSDETMAIQTYAKGMSLTDSATSDFLSSLDNENRPITVMFYGDHLPGIYTTAGADSANSIALHETDYFIWSNQASASSGTKLDDSAYSSPNFFMAQTAEHMNARVSPYLAFLTLLHGKISAMEPPVVNQIQGWSRIPAGQTIYLDAQGNPMDARSFDAATKQMLQDYKLIQYDITTGKHYLQDTDFMTLPGKTAAGASGEAKQSSGSADSAQSGKASASAHTSASASVPAAASALASLDLAKGSVTGAAYQREGQVTRSGR</sequence>
<dbReference type="STRING" id="77635.BISU_1014"/>
<dbReference type="AlphaFoldDB" id="A0A087E5N4"/>
<feature type="region of interest" description="Disordered" evidence="7">
    <location>
        <begin position="792"/>
        <end position="821"/>
    </location>
</feature>
<evidence type="ECO:0000256" key="2">
    <source>
        <dbReference type="ARBA" id="ARBA00004936"/>
    </source>
</evidence>
<accession>A0A087E5N4</accession>
<dbReference type="eggNOG" id="COG1368">
    <property type="taxonomic scope" value="Bacteria"/>
</dbReference>
<dbReference type="InterPro" id="IPR017850">
    <property type="entry name" value="Alkaline_phosphatase_core_sf"/>
</dbReference>
<feature type="compositionally biased region" description="Acidic residues" evidence="7">
    <location>
        <begin position="11"/>
        <end position="20"/>
    </location>
</feature>
<keyword evidence="5 8" id="KW-1133">Transmembrane helix</keyword>
<evidence type="ECO:0000256" key="4">
    <source>
        <dbReference type="ARBA" id="ARBA00022692"/>
    </source>
</evidence>
<evidence type="ECO:0000256" key="8">
    <source>
        <dbReference type="SAM" id="Phobius"/>
    </source>
</evidence>
<dbReference type="Pfam" id="PF00884">
    <property type="entry name" value="Sulfatase"/>
    <property type="match status" value="1"/>
</dbReference>
<dbReference type="CDD" id="cd16015">
    <property type="entry name" value="LTA_synthase"/>
    <property type="match status" value="1"/>
</dbReference>
<dbReference type="Gene3D" id="3.40.720.10">
    <property type="entry name" value="Alkaline Phosphatase, subunit A"/>
    <property type="match status" value="1"/>
</dbReference>
<feature type="transmembrane region" description="Helical" evidence="8">
    <location>
        <begin position="183"/>
        <end position="201"/>
    </location>
</feature>
<feature type="compositionally biased region" description="Low complexity" evidence="7">
    <location>
        <begin position="799"/>
        <end position="821"/>
    </location>
</feature>
<keyword evidence="3" id="KW-1003">Cell membrane</keyword>
<feature type="compositionally biased region" description="Basic residues" evidence="7">
    <location>
        <begin position="84"/>
        <end position="99"/>
    </location>
</feature>
<dbReference type="InterPro" id="IPR000917">
    <property type="entry name" value="Sulfatase_N"/>
</dbReference>
<feature type="transmembrane region" description="Helical" evidence="8">
    <location>
        <begin position="206"/>
        <end position="223"/>
    </location>
</feature>
<proteinExistence type="predicted"/>
<comment type="pathway">
    <text evidence="2">Cell wall biogenesis; lipoteichoic acid biosynthesis.</text>
</comment>
<evidence type="ECO:0000313" key="10">
    <source>
        <dbReference type="EMBL" id="KFJ03085.1"/>
    </source>
</evidence>
<evidence type="ECO:0000256" key="7">
    <source>
        <dbReference type="SAM" id="MobiDB-lite"/>
    </source>
</evidence>
<evidence type="ECO:0000256" key="6">
    <source>
        <dbReference type="ARBA" id="ARBA00023136"/>
    </source>
</evidence>
<keyword evidence="6 8" id="KW-0472">Membrane</keyword>
<feature type="domain" description="Sulfatase N-terminal" evidence="9">
    <location>
        <begin position="404"/>
        <end position="700"/>
    </location>
</feature>
<dbReference type="InterPro" id="IPR050448">
    <property type="entry name" value="OpgB/LTA_synthase_biosynth"/>
</dbReference>
<feature type="transmembrane region" description="Helical" evidence="8">
    <location>
        <begin position="300"/>
        <end position="318"/>
    </location>
</feature>
<evidence type="ECO:0000256" key="1">
    <source>
        <dbReference type="ARBA" id="ARBA00004651"/>
    </source>
</evidence>
<organism evidence="10 11">
    <name type="scientific">Bifidobacterium subtile</name>
    <dbReference type="NCBI Taxonomy" id="77635"/>
    <lineage>
        <taxon>Bacteria</taxon>
        <taxon>Bacillati</taxon>
        <taxon>Actinomycetota</taxon>
        <taxon>Actinomycetes</taxon>
        <taxon>Bifidobacteriales</taxon>
        <taxon>Bifidobacteriaceae</taxon>
        <taxon>Bifidobacterium</taxon>
    </lineage>
</organism>
<name>A0A087E5N4_9BIFI</name>
<gene>
    <name evidence="10" type="ORF">BISU_1014</name>
</gene>
<dbReference type="PANTHER" id="PTHR47371:SF3">
    <property type="entry name" value="PHOSPHOGLYCEROL TRANSFERASE I"/>
    <property type="match status" value="1"/>
</dbReference>
<feature type="transmembrane region" description="Helical" evidence="8">
    <location>
        <begin position="261"/>
        <end position="279"/>
    </location>
</feature>
<dbReference type="GO" id="GO:0005886">
    <property type="term" value="C:plasma membrane"/>
    <property type="evidence" value="ECO:0007669"/>
    <property type="project" value="UniProtKB-SubCell"/>
</dbReference>
<evidence type="ECO:0000313" key="11">
    <source>
        <dbReference type="Proteomes" id="UP000029055"/>
    </source>
</evidence>
<evidence type="ECO:0000259" key="9">
    <source>
        <dbReference type="Pfam" id="PF00884"/>
    </source>
</evidence>
<feature type="region of interest" description="Disordered" evidence="7">
    <location>
        <begin position="1"/>
        <end position="123"/>
    </location>
</feature>
<comment type="subcellular location">
    <subcellularLocation>
        <location evidence="1">Cell membrane</location>
        <topology evidence="1">Multi-pass membrane protein</topology>
    </subcellularLocation>
</comment>
<protein>
    <submittedName>
        <fullName evidence="10">Arylsulfatase</fullName>
    </submittedName>
</protein>
<dbReference type="Proteomes" id="UP000029055">
    <property type="component" value="Unassembled WGS sequence"/>
</dbReference>
<dbReference type="EMBL" id="JGZR01000007">
    <property type="protein sequence ID" value="KFJ03085.1"/>
    <property type="molecule type" value="Genomic_DNA"/>
</dbReference>
<dbReference type="PANTHER" id="PTHR47371">
    <property type="entry name" value="LIPOTEICHOIC ACID SYNTHASE"/>
    <property type="match status" value="1"/>
</dbReference>
<keyword evidence="11" id="KW-1185">Reference proteome</keyword>
<feature type="transmembrane region" description="Helical" evidence="8">
    <location>
        <begin position="132"/>
        <end position="154"/>
    </location>
</feature>
<keyword evidence="4 8" id="KW-0812">Transmembrane</keyword>
<evidence type="ECO:0000256" key="5">
    <source>
        <dbReference type="ARBA" id="ARBA00022989"/>
    </source>
</evidence>
<dbReference type="SUPFAM" id="SSF53649">
    <property type="entry name" value="Alkaline phosphatase-like"/>
    <property type="match status" value="1"/>
</dbReference>
<evidence type="ECO:0000256" key="3">
    <source>
        <dbReference type="ARBA" id="ARBA00022475"/>
    </source>
</evidence>
<reference evidence="10 11" key="1">
    <citation type="submission" date="2014-03" db="EMBL/GenBank/DDBJ databases">
        <title>Genomics of Bifidobacteria.</title>
        <authorList>
            <person name="Ventura M."/>
            <person name="Milani C."/>
            <person name="Lugli G.A."/>
        </authorList>
    </citation>
    <scope>NUCLEOTIDE SEQUENCE [LARGE SCALE GENOMIC DNA]</scope>
    <source>
        <strain evidence="10 11">LMG 11597</strain>
    </source>
</reference>
<comment type="caution">
    <text evidence="10">The sequence shown here is derived from an EMBL/GenBank/DDBJ whole genome shotgun (WGS) entry which is preliminary data.</text>
</comment>